<evidence type="ECO:0000313" key="4">
    <source>
        <dbReference type="Proteomes" id="UP000735874"/>
    </source>
</evidence>
<feature type="compositionally biased region" description="Basic and acidic residues" evidence="1">
    <location>
        <begin position="1"/>
        <end position="14"/>
    </location>
</feature>
<proteinExistence type="predicted"/>
<evidence type="ECO:0000313" key="3">
    <source>
        <dbReference type="EMBL" id="KAG3224906.1"/>
    </source>
</evidence>
<sequence length="126" mass="13823">MNASVSKRDKPPRECRRKGRRAERTSFAYEGTNTRTVGPTKLPRAEIELTSKQMSKGHLLTSRIASIDSVKSSTKQSQESAQVARHKARHTTSNVVTNAISSETLTLSRAIIGISVGVFIPALLQF</sequence>
<organism evidence="2 4">
    <name type="scientific">Phytophthora cactorum</name>
    <dbReference type="NCBI Taxonomy" id="29920"/>
    <lineage>
        <taxon>Eukaryota</taxon>
        <taxon>Sar</taxon>
        <taxon>Stramenopiles</taxon>
        <taxon>Oomycota</taxon>
        <taxon>Peronosporomycetes</taxon>
        <taxon>Peronosporales</taxon>
        <taxon>Peronosporaceae</taxon>
        <taxon>Phytophthora</taxon>
    </lineage>
</organism>
<dbReference type="AlphaFoldDB" id="A0A8T0ZGI0"/>
<comment type="caution">
    <text evidence="2">The sequence shown here is derived from an EMBL/GenBank/DDBJ whole genome shotgun (WGS) entry which is preliminary data.</text>
</comment>
<dbReference type="Proteomes" id="UP000735874">
    <property type="component" value="Unassembled WGS sequence"/>
</dbReference>
<evidence type="ECO:0000313" key="2">
    <source>
        <dbReference type="EMBL" id="KAG2862024.1"/>
    </source>
</evidence>
<dbReference type="Proteomes" id="UP000760860">
    <property type="component" value="Unassembled WGS sequence"/>
</dbReference>
<dbReference type="EMBL" id="RCMG01000139">
    <property type="protein sequence ID" value="KAG2862024.1"/>
    <property type="molecule type" value="Genomic_DNA"/>
</dbReference>
<reference evidence="2" key="1">
    <citation type="submission" date="2018-10" db="EMBL/GenBank/DDBJ databases">
        <title>Effector identification in a new, highly contiguous assembly of the strawberry crown rot pathogen Phytophthora cactorum.</title>
        <authorList>
            <person name="Armitage A.D."/>
            <person name="Nellist C.F."/>
            <person name="Bates H."/>
            <person name="Vickerstaff R.J."/>
            <person name="Harrison R.J."/>
        </authorList>
    </citation>
    <scope>NUCLEOTIDE SEQUENCE</scope>
    <source>
        <strain evidence="2">15-7</strain>
        <strain evidence="3">P421</strain>
    </source>
</reference>
<accession>A0A8T0ZGI0</accession>
<dbReference type="EMBL" id="RCMV01000098">
    <property type="protein sequence ID" value="KAG3224906.1"/>
    <property type="molecule type" value="Genomic_DNA"/>
</dbReference>
<gene>
    <name evidence="2" type="ORF">PC113_g6703</name>
    <name evidence="3" type="ORF">PC129_g4466</name>
</gene>
<protein>
    <submittedName>
        <fullName evidence="2">Uncharacterized protein</fullName>
    </submittedName>
</protein>
<name>A0A8T0ZGI0_9STRA</name>
<evidence type="ECO:0000256" key="1">
    <source>
        <dbReference type="SAM" id="MobiDB-lite"/>
    </source>
</evidence>
<feature type="region of interest" description="Disordered" evidence="1">
    <location>
        <begin position="1"/>
        <end position="39"/>
    </location>
</feature>